<dbReference type="InterPro" id="IPR044814">
    <property type="entry name" value="Terpene_cyclase_plant_C1"/>
</dbReference>
<evidence type="ECO:0000256" key="1">
    <source>
        <dbReference type="ARBA" id="ARBA00022723"/>
    </source>
</evidence>
<dbReference type="GO" id="GO:0016102">
    <property type="term" value="P:diterpenoid biosynthetic process"/>
    <property type="evidence" value="ECO:0007669"/>
    <property type="project" value="InterPro"/>
</dbReference>
<evidence type="ECO:0000259" key="3">
    <source>
        <dbReference type="Pfam" id="PF01397"/>
    </source>
</evidence>
<evidence type="ECO:0000313" key="6">
    <source>
        <dbReference type="Proteomes" id="UP000828251"/>
    </source>
</evidence>
<keyword evidence="6" id="KW-1185">Reference proteome</keyword>
<sequence length="454" mass="52988">MANTKGVMRPLVNFPEDLWCDRFLSLPFNNSEFESYTKQVEAMKETVKDMLVVSTTDPIEKMHLINTLCRLGVSFHFENEIEEQLNHLFITLPKLLNDNDYDLHIVALVFQVFRNKVMGDVKGMVSLYEASHFRTNGEVILDEALDFTTKHLRWYKEQDLKSKFPYARHRVVEAFFYALGIYFEPRYAAGRNILVKQTCLIGLIDDAHEAYGLYEELQCFTDAIQRFDISSMDELPTENQKNIYETLLHVIGDAEYLVQKEGRSYAIPYNKDEWKNYVKVEQVECRWKHEKDVPTFDEYMETGMYTCAARLAMTQILIGMEEADQNAFHWILNSNNKFLKALQICTRLYNDIVTNEDEEKRGFNTASMCYMKQYNVSRKEAIEAFRAKIGDAWKDISEGCMRPTMGVPMQVVRAALNYQRLLDLAYRDNDGYTKPNISFQQLITKVLSQPIPLD</sequence>
<dbReference type="SFLD" id="SFLDS00005">
    <property type="entry name" value="Isoprenoid_Synthase_Type_I"/>
    <property type="match status" value="1"/>
</dbReference>
<dbReference type="InterPro" id="IPR050148">
    <property type="entry name" value="Terpene_synthase-like"/>
</dbReference>
<organism evidence="5 6">
    <name type="scientific">Gossypium stocksii</name>
    <dbReference type="NCBI Taxonomy" id="47602"/>
    <lineage>
        <taxon>Eukaryota</taxon>
        <taxon>Viridiplantae</taxon>
        <taxon>Streptophyta</taxon>
        <taxon>Embryophyta</taxon>
        <taxon>Tracheophyta</taxon>
        <taxon>Spermatophyta</taxon>
        <taxon>Magnoliopsida</taxon>
        <taxon>eudicotyledons</taxon>
        <taxon>Gunneridae</taxon>
        <taxon>Pentapetalae</taxon>
        <taxon>rosids</taxon>
        <taxon>malvids</taxon>
        <taxon>Malvales</taxon>
        <taxon>Malvaceae</taxon>
        <taxon>Malvoideae</taxon>
        <taxon>Gossypium</taxon>
    </lineage>
</organism>
<dbReference type="OrthoDB" id="1877784at2759"/>
<dbReference type="Pfam" id="PF03936">
    <property type="entry name" value="Terpene_synth_C"/>
    <property type="match status" value="1"/>
</dbReference>
<keyword evidence="1" id="KW-0479">Metal-binding</keyword>
<evidence type="ECO:0008006" key="7">
    <source>
        <dbReference type="Google" id="ProtNLM"/>
    </source>
</evidence>
<name>A0A9D3V306_9ROSI</name>
<dbReference type="Gene3D" id="1.10.600.10">
    <property type="entry name" value="Farnesyl Diphosphate Synthase"/>
    <property type="match status" value="2"/>
</dbReference>
<dbReference type="PANTHER" id="PTHR31225:SF180">
    <property type="entry name" value="(+)-DELTA-CADINENE SYNTHASE"/>
    <property type="match status" value="1"/>
</dbReference>
<dbReference type="InterPro" id="IPR034741">
    <property type="entry name" value="Terpene_cyclase-like_1_C"/>
</dbReference>
<dbReference type="Pfam" id="PF01397">
    <property type="entry name" value="Terpene_synth"/>
    <property type="match status" value="1"/>
</dbReference>
<dbReference type="EMBL" id="JAIQCV010000009">
    <property type="protein sequence ID" value="KAH1067025.1"/>
    <property type="molecule type" value="Genomic_DNA"/>
</dbReference>
<dbReference type="InterPro" id="IPR001906">
    <property type="entry name" value="Terpene_synth_N"/>
</dbReference>
<dbReference type="InterPro" id="IPR008930">
    <property type="entry name" value="Terpenoid_cyclase/PrenylTrfase"/>
</dbReference>
<feature type="domain" description="Terpene synthase N-terminal" evidence="3">
    <location>
        <begin position="19"/>
        <end position="115"/>
    </location>
</feature>
<evidence type="ECO:0000259" key="4">
    <source>
        <dbReference type="Pfam" id="PF03936"/>
    </source>
</evidence>
<dbReference type="SUPFAM" id="SSF48576">
    <property type="entry name" value="Terpenoid synthases"/>
    <property type="match status" value="1"/>
</dbReference>
<proteinExistence type="predicted"/>
<gene>
    <name evidence="5" type="ORF">J1N35_032012</name>
</gene>
<feature type="domain" description="Terpene synthase metal-binding" evidence="4">
    <location>
        <begin position="156"/>
        <end position="395"/>
    </location>
</feature>
<dbReference type="CDD" id="cd00684">
    <property type="entry name" value="Terpene_cyclase_plant_C1"/>
    <property type="match status" value="1"/>
</dbReference>
<dbReference type="PANTHER" id="PTHR31225">
    <property type="entry name" value="OS04G0344100 PROTEIN-RELATED"/>
    <property type="match status" value="1"/>
</dbReference>
<keyword evidence="2" id="KW-0460">Magnesium</keyword>
<dbReference type="GO" id="GO:0010333">
    <property type="term" value="F:terpene synthase activity"/>
    <property type="evidence" value="ECO:0007669"/>
    <property type="project" value="InterPro"/>
</dbReference>
<dbReference type="SUPFAM" id="SSF48239">
    <property type="entry name" value="Terpenoid cyclases/Protein prenyltransferases"/>
    <property type="match status" value="1"/>
</dbReference>
<dbReference type="InterPro" id="IPR008949">
    <property type="entry name" value="Isoprenoid_synthase_dom_sf"/>
</dbReference>
<dbReference type="Gene3D" id="1.50.10.130">
    <property type="entry name" value="Terpene synthase, N-terminal domain"/>
    <property type="match status" value="2"/>
</dbReference>
<evidence type="ECO:0000313" key="5">
    <source>
        <dbReference type="EMBL" id="KAH1067025.1"/>
    </source>
</evidence>
<dbReference type="GO" id="GO:0000287">
    <property type="term" value="F:magnesium ion binding"/>
    <property type="evidence" value="ECO:0007669"/>
    <property type="project" value="InterPro"/>
</dbReference>
<evidence type="ECO:0000256" key="2">
    <source>
        <dbReference type="ARBA" id="ARBA00022842"/>
    </source>
</evidence>
<reference evidence="5 6" key="1">
    <citation type="journal article" date="2021" name="Plant Biotechnol. J.">
        <title>Multi-omics assisted identification of the key and species-specific regulatory components of drought-tolerant mechanisms in Gossypium stocksii.</title>
        <authorList>
            <person name="Yu D."/>
            <person name="Ke L."/>
            <person name="Zhang D."/>
            <person name="Wu Y."/>
            <person name="Sun Y."/>
            <person name="Mei J."/>
            <person name="Sun J."/>
            <person name="Sun Y."/>
        </authorList>
    </citation>
    <scope>NUCLEOTIDE SEQUENCE [LARGE SCALE GENOMIC DNA]</scope>
    <source>
        <strain evidence="6">cv. E1</strain>
        <tissue evidence="5">Leaf</tissue>
    </source>
</reference>
<dbReference type="InterPro" id="IPR005630">
    <property type="entry name" value="Terpene_synthase_metal-bd"/>
</dbReference>
<dbReference type="InterPro" id="IPR036965">
    <property type="entry name" value="Terpene_synth_N_sf"/>
</dbReference>
<comment type="caution">
    <text evidence="5">The sequence shown here is derived from an EMBL/GenBank/DDBJ whole genome shotgun (WGS) entry which is preliminary data.</text>
</comment>
<dbReference type="SFLD" id="SFLDG01019">
    <property type="entry name" value="Terpene_Cyclase_Like_1_C_Termi"/>
    <property type="match status" value="1"/>
</dbReference>
<dbReference type="Proteomes" id="UP000828251">
    <property type="component" value="Unassembled WGS sequence"/>
</dbReference>
<accession>A0A9D3V306</accession>
<protein>
    <recommendedName>
        <fullName evidence="7">(+)-delta-cadinene synthase</fullName>
    </recommendedName>
</protein>
<dbReference type="AlphaFoldDB" id="A0A9D3V306"/>